<dbReference type="InterPro" id="IPR013103">
    <property type="entry name" value="RVT_2"/>
</dbReference>
<protein>
    <submittedName>
        <fullName evidence="2">Transmembrane signal receptor</fullName>
    </submittedName>
</protein>
<dbReference type="EMBL" id="BAABME010009436">
    <property type="protein sequence ID" value="GAA0175158.1"/>
    <property type="molecule type" value="Genomic_DNA"/>
</dbReference>
<organism evidence="2 3">
    <name type="scientific">Lithospermum erythrorhizon</name>
    <name type="common">Purple gromwell</name>
    <name type="synonym">Lithospermum officinale var. erythrorhizon</name>
    <dbReference type="NCBI Taxonomy" id="34254"/>
    <lineage>
        <taxon>Eukaryota</taxon>
        <taxon>Viridiplantae</taxon>
        <taxon>Streptophyta</taxon>
        <taxon>Embryophyta</taxon>
        <taxon>Tracheophyta</taxon>
        <taxon>Spermatophyta</taxon>
        <taxon>Magnoliopsida</taxon>
        <taxon>eudicotyledons</taxon>
        <taxon>Gunneridae</taxon>
        <taxon>Pentapetalae</taxon>
        <taxon>asterids</taxon>
        <taxon>lamiids</taxon>
        <taxon>Boraginales</taxon>
        <taxon>Boraginaceae</taxon>
        <taxon>Boraginoideae</taxon>
        <taxon>Lithospermeae</taxon>
        <taxon>Lithospermum</taxon>
    </lineage>
</organism>
<keyword evidence="3" id="KW-1185">Reference proteome</keyword>
<keyword evidence="2" id="KW-0472">Membrane</keyword>
<keyword evidence="2" id="KW-0675">Receptor</keyword>
<accession>A0AAV3RJG2</accession>
<evidence type="ECO:0000313" key="2">
    <source>
        <dbReference type="EMBL" id="GAA0175158.1"/>
    </source>
</evidence>
<evidence type="ECO:0000313" key="3">
    <source>
        <dbReference type="Proteomes" id="UP001454036"/>
    </source>
</evidence>
<gene>
    <name evidence="2" type="ORF">LIER_28394</name>
</gene>
<dbReference type="InterPro" id="IPR043502">
    <property type="entry name" value="DNA/RNA_pol_sf"/>
</dbReference>
<name>A0AAV3RJG2_LITER</name>
<reference evidence="2 3" key="1">
    <citation type="submission" date="2024-01" db="EMBL/GenBank/DDBJ databases">
        <title>The complete chloroplast genome sequence of Lithospermum erythrorhizon: insights into the phylogenetic relationship among Boraginaceae species and the maternal lineages of purple gromwells.</title>
        <authorList>
            <person name="Okada T."/>
            <person name="Watanabe K."/>
        </authorList>
    </citation>
    <scope>NUCLEOTIDE SEQUENCE [LARGE SCALE GENOMIC DNA]</scope>
</reference>
<dbReference type="Proteomes" id="UP001454036">
    <property type="component" value="Unassembled WGS sequence"/>
</dbReference>
<proteinExistence type="predicted"/>
<dbReference type="Pfam" id="PF07727">
    <property type="entry name" value="RVT_2"/>
    <property type="match status" value="1"/>
</dbReference>
<dbReference type="AlphaFoldDB" id="A0AAV3RJG2"/>
<sequence>MQKSEAEVVPVCNEEGEQGFCLLEDVRGGQGELQEDLQLQLPVEAQLQRARNPPAWLRDYEVNNCALEVGGGQAKGQIEWIQAMEREIEALELNHTWKIINLPPDHRPIGCKWVYKVKRKSDGSLDKYKARLVVKGYNQVEGLDYYDSFFPVAKSVTVRLVLAIVAAKGWLLHQMNINNIFLHGFLDEEIYMTLPEGYKEEEKPKVCKLTRSLYDLKQASRQ</sequence>
<evidence type="ECO:0000259" key="1">
    <source>
        <dbReference type="Pfam" id="PF07727"/>
    </source>
</evidence>
<dbReference type="SUPFAM" id="SSF56672">
    <property type="entry name" value="DNA/RNA polymerases"/>
    <property type="match status" value="1"/>
</dbReference>
<keyword evidence="2" id="KW-0812">Transmembrane</keyword>
<feature type="domain" description="Reverse transcriptase Ty1/copia-type" evidence="1">
    <location>
        <begin position="94"/>
        <end position="221"/>
    </location>
</feature>
<comment type="caution">
    <text evidence="2">The sequence shown here is derived from an EMBL/GenBank/DDBJ whole genome shotgun (WGS) entry which is preliminary data.</text>
</comment>